<evidence type="ECO:0000313" key="2">
    <source>
        <dbReference type="Proteomes" id="UP000196778"/>
    </source>
</evidence>
<dbReference type="EMBL" id="FUKR01000028">
    <property type="protein sequence ID" value="SJN25792.1"/>
    <property type="molecule type" value="Genomic_DNA"/>
</dbReference>
<evidence type="ECO:0000313" key="1">
    <source>
        <dbReference type="EMBL" id="SJN25792.1"/>
    </source>
</evidence>
<dbReference type="AlphaFoldDB" id="A0A1R4J124"/>
<reference evidence="2" key="1">
    <citation type="submission" date="2017-02" db="EMBL/GenBank/DDBJ databases">
        <authorList>
            <person name="Dridi B."/>
        </authorList>
    </citation>
    <scope>NUCLEOTIDE SEQUENCE [LARGE SCALE GENOMIC DNA]</scope>
    <source>
        <strain evidence="2">EB411</strain>
    </source>
</reference>
<evidence type="ECO:0008006" key="3">
    <source>
        <dbReference type="Google" id="ProtNLM"/>
    </source>
</evidence>
<keyword evidence="2" id="KW-1185">Reference proteome</keyword>
<sequence>MSEHEDRIRELFDRADTLPYGPEERALLEEAIAVAEEAGDEELAYEARLRLTSSANMTGDTETMIASFGWTVGMHDRDPSRFPSRIGGDDLLFQYKWMASRLMAHPDFPLGEVDAVHADMAERYRAAGVGPSGVLQSRFFTAIQRGDLAAAARLREERELAPEDEYSHCDACVRNEDALFFELSGDHDRALAVYDEIIDGGLSCGAEPETSESEALLPYLRAGRLDDARRAHLRSYRAVRGRDDADNVGVIANHLVFCAVTGNEARGLAMLERHIGMLAADPLNLAGRLHALTAVAVLLDAVARAGHPDAIVRGADTPELEAVLGHHEGPWTTESLATVAWRRAEELADAFDARNGTAARRRALDGARALAAERYDVPVNSDSFQSRVHTGVGPARSTRADWLLAAREAMSVGALDEATAAAARAEALPEDGSLTALLGLRVQILLADEDADAEAVEELIAERVAALRAAGRASRADSEADLGVLLFGRGTAEDLPRLSDALAVAIDRRADDETVVDLRVSIAELELREGRVGPETVASLDAALDRADGTTEPRETRAVIGFLRAHALIALERIEDAVEQVDAILADVHLPRFLRLPALRLRMQLHLATGDPAAGLDDAEELMAITTAIGHRDALIDTSRVSAQLLAECGRPEEAAARVQFALAQLPPGEHALRLALLLDIGRYQEGLGSHEVAAETLEDAYRAAHDAAADASVVSEVLWWWGEAALGSGEAGLAANLWDGAIEVATTGDAPVQAAQAGISLGQLLFQMGQESSVDVLTAAADAAAQGENEQQRLAALHRRAQAKARFGDATALDDLAEVAAFARDNEAEWLIADVEDSRARALEALGRTDEAVPVALAAADRFLAVGDEGASAMAELFAARVLAGHDRGEEAVSVYRSVVDHLPRGTEAADGVGLEFGALLERLGRTDEAEQARRGGLDIESRD</sequence>
<protein>
    <recommendedName>
        <fullName evidence="3">Tetratricopeptide repeat protein</fullName>
    </recommendedName>
</protein>
<dbReference type="Proteomes" id="UP000196778">
    <property type="component" value="Unassembled WGS sequence"/>
</dbReference>
<proteinExistence type="predicted"/>
<gene>
    <name evidence="1" type="ORF">FM119_04780</name>
</gene>
<name>A0A1R4J124_9MICO</name>
<dbReference type="RefSeq" id="WP_087136544.1">
    <property type="nucleotide sequence ID" value="NZ_FUKR01000028.1"/>
</dbReference>
<dbReference type="OrthoDB" id="56388at2"/>
<accession>A0A1R4J124</accession>
<organism evidence="1 2">
    <name type="scientific">Mycetocola reblochoni REB411</name>
    <dbReference type="NCBI Taxonomy" id="1255698"/>
    <lineage>
        <taxon>Bacteria</taxon>
        <taxon>Bacillati</taxon>
        <taxon>Actinomycetota</taxon>
        <taxon>Actinomycetes</taxon>
        <taxon>Micrococcales</taxon>
        <taxon>Microbacteriaceae</taxon>
        <taxon>Mycetocola</taxon>
    </lineage>
</organism>